<dbReference type="EMBL" id="JAKNSF020000084">
    <property type="protein sequence ID" value="KAK7718972.1"/>
    <property type="molecule type" value="Genomic_DNA"/>
</dbReference>
<accession>A0ABR1NX63</accession>
<proteinExistence type="predicted"/>
<name>A0ABR1NX63_DIAER</name>
<dbReference type="Proteomes" id="UP001430848">
    <property type="component" value="Unassembled WGS sequence"/>
</dbReference>
<keyword evidence="4" id="KW-1185">Reference proteome</keyword>
<feature type="domain" description="Heterokaryon incompatibility" evidence="2">
    <location>
        <begin position="27"/>
        <end position="186"/>
    </location>
</feature>
<reference evidence="3 4" key="1">
    <citation type="submission" date="2024-02" db="EMBL/GenBank/DDBJ databases">
        <title>De novo assembly and annotation of 12 fungi associated with fruit tree decline syndrome in Ontario, Canada.</title>
        <authorList>
            <person name="Sulman M."/>
            <person name="Ellouze W."/>
            <person name="Ilyukhin E."/>
        </authorList>
    </citation>
    <scope>NUCLEOTIDE SEQUENCE [LARGE SCALE GENOMIC DNA]</scope>
    <source>
        <strain evidence="3 4">M169</strain>
    </source>
</reference>
<dbReference type="Pfam" id="PF06985">
    <property type="entry name" value="HET"/>
    <property type="match status" value="1"/>
</dbReference>
<dbReference type="PANTHER" id="PTHR33112:SF12">
    <property type="entry name" value="HETEROKARYON INCOMPATIBILITY DOMAIN-CONTAINING PROTEIN"/>
    <property type="match status" value="1"/>
</dbReference>
<feature type="region of interest" description="Disordered" evidence="1">
    <location>
        <begin position="391"/>
        <end position="412"/>
    </location>
</feature>
<evidence type="ECO:0000313" key="3">
    <source>
        <dbReference type="EMBL" id="KAK7718972.1"/>
    </source>
</evidence>
<organism evidence="3 4">
    <name type="scientific">Diaporthe eres</name>
    <name type="common">Phomopsis oblonga</name>
    <dbReference type="NCBI Taxonomy" id="83184"/>
    <lineage>
        <taxon>Eukaryota</taxon>
        <taxon>Fungi</taxon>
        <taxon>Dikarya</taxon>
        <taxon>Ascomycota</taxon>
        <taxon>Pezizomycotina</taxon>
        <taxon>Sordariomycetes</taxon>
        <taxon>Sordariomycetidae</taxon>
        <taxon>Diaporthales</taxon>
        <taxon>Diaporthaceae</taxon>
        <taxon>Diaporthe</taxon>
        <taxon>Diaporthe eres species complex</taxon>
    </lineage>
</organism>
<evidence type="ECO:0000256" key="1">
    <source>
        <dbReference type="SAM" id="MobiDB-lite"/>
    </source>
</evidence>
<protein>
    <recommendedName>
        <fullName evidence="2">Heterokaryon incompatibility domain-containing protein</fullName>
    </recommendedName>
</protein>
<sequence>MLPAPDPKYFIDTVRDCLAPAPPESSYLSLSYVWGQAAVVKVVKSNLDQLQRPGALEGPEKQVSLPKTVRHAIHLTKLLGERYLWVDSLCIVQDDEESQNEHLDRMASIYAYANAVIIPIGGKHAESGIPGLRNAPSAEPRHLEQEIIPFGDRSILRRANFSTEGRPSMHSGMDKVYFDRGWTFQEHLFARRRICFENDSVWFQCCQNTVFEDHSHPQPSDGKRDWILDVGYPSLTVYSSLAANFNRRHLTYPQDCLSAMAGMLPMYNKVFKGGFLCGLPEMFFDAALLWNPGGDLTRRIPVETGKRYKFANESLPSWSWVGWQGEVDFNGWETGNDFVASCSGWLGRSRQQTSPVTTWYTSSEASGIAEKRRIEVAWSTWRERYKTPASKLPPGWKKRRHRPSKTSGNSVPPDGYGKYVYSHVSSDITTFWYPVPLSDPDSQTHSTPQTAFLFGSVETARLYVAGPAYRQRYWSTQNEEAESVLVTLVNSRNEWAGVLRLHSRDYLSRDGLDPEETPVEVQLIAISQGSIPNGLSPMEGTRSMKEYMAEERPKDGDSYEYYNVMWITYRGRIAFREAVGRVYRGMWASLNPQTIDVVLG</sequence>
<dbReference type="PANTHER" id="PTHR33112">
    <property type="entry name" value="DOMAIN PROTEIN, PUTATIVE-RELATED"/>
    <property type="match status" value="1"/>
</dbReference>
<comment type="caution">
    <text evidence="3">The sequence shown here is derived from an EMBL/GenBank/DDBJ whole genome shotgun (WGS) entry which is preliminary data.</text>
</comment>
<gene>
    <name evidence="3" type="ORF">SLS63_010295</name>
</gene>
<evidence type="ECO:0000313" key="4">
    <source>
        <dbReference type="Proteomes" id="UP001430848"/>
    </source>
</evidence>
<dbReference type="InterPro" id="IPR010730">
    <property type="entry name" value="HET"/>
</dbReference>
<evidence type="ECO:0000259" key="2">
    <source>
        <dbReference type="Pfam" id="PF06985"/>
    </source>
</evidence>